<comment type="subcellular location">
    <subcellularLocation>
        <location evidence="1">Cell membrane</location>
        <topology evidence="1">Multi-pass membrane protein</topology>
    </subcellularLocation>
</comment>
<reference evidence="8" key="1">
    <citation type="submission" date="2020-08" db="EMBL/GenBank/DDBJ databases">
        <title>Novel species isolated from subtropical streams in China.</title>
        <authorList>
            <person name="Lu H."/>
        </authorList>
    </citation>
    <scope>NUCLEOTIDE SEQUENCE</scope>
    <source>
        <strain evidence="8">KACC 12607</strain>
    </source>
</reference>
<gene>
    <name evidence="8" type="ORF">H8K32_03505</name>
</gene>
<keyword evidence="4 7" id="KW-0812">Transmembrane</keyword>
<dbReference type="Proteomes" id="UP000634011">
    <property type="component" value="Unassembled WGS sequence"/>
</dbReference>
<feature type="transmembrane region" description="Helical" evidence="7">
    <location>
        <begin position="101"/>
        <end position="120"/>
    </location>
</feature>
<accession>A0A923HFL1</accession>
<evidence type="ECO:0000256" key="6">
    <source>
        <dbReference type="ARBA" id="ARBA00023136"/>
    </source>
</evidence>
<name>A0A923HFL1_9BURK</name>
<evidence type="ECO:0000256" key="4">
    <source>
        <dbReference type="ARBA" id="ARBA00022692"/>
    </source>
</evidence>
<keyword evidence="9" id="KW-1185">Reference proteome</keyword>
<keyword evidence="2" id="KW-0813">Transport</keyword>
<comment type="caution">
    <text evidence="8">The sequence shown here is derived from an EMBL/GenBank/DDBJ whole genome shotgun (WGS) entry which is preliminary data.</text>
</comment>
<dbReference type="Gene3D" id="1.10.1760.20">
    <property type="match status" value="1"/>
</dbReference>
<evidence type="ECO:0000313" key="8">
    <source>
        <dbReference type="EMBL" id="MBC3861155.1"/>
    </source>
</evidence>
<evidence type="ECO:0000256" key="1">
    <source>
        <dbReference type="ARBA" id="ARBA00004651"/>
    </source>
</evidence>
<proteinExistence type="predicted"/>
<evidence type="ECO:0000256" key="5">
    <source>
        <dbReference type="ARBA" id="ARBA00022989"/>
    </source>
</evidence>
<keyword evidence="6 7" id="KW-0472">Membrane</keyword>
<dbReference type="AlphaFoldDB" id="A0A923HFL1"/>
<dbReference type="RefSeq" id="WP_186911092.1">
    <property type="nucleotide sequence ID" value="NZ_JACOFV010000002.1"/>
</dbReference>
<evidence type="ECO:0000256" key="3">
    <source>
        <dbReference type="ARBA" id="ARBA00022475"/>
    </source>
</evidence>
<dbReference type="EMBL" id="JACOFV010000002">
    <property type="protein sequence ID" value="MBC3861155.1"/>
    <property type="molecule type" value="Genomic_DNA"/>
</dbReference>
<protein>
    <submittedName>
        <fullName evidence="8">Energy-coupling factor ABC transporter permease</fullName>
    </submittedName>
</protein>
<feature type="transmembrane region" description="Helical" evidence="7">
    <location>
        <begin position="67"/>
        <end position="95"/>
    </location>
</feature>
<keyword evidence="3" id="KW-1003">Cell membrane</keyword>
<dbReference type="GO" id="GO:0000041">
    <property type="term" value="P:transition metal ion transport"/>
    <property type="evidence" value="ECO:0007669"/>
    <property type="project" value="InterPro"/>
</dbReference>
<feature type="transmembrane region" description="Helical" evidence="7">
    <location>
        <begin position="141"/>
        <end position="166"/>
    </location>
</feature>
<evidence type="ECO:0000256" key="2">
    <source>
        <dbReference type="ARBA" id="ARBA00022448"/>
    </source>
</evidence>
<sequence>MHIEPGIIAPAKLAFAAVTASAVYLGYLPQLFCRPALLLRTALAAIFFSMFMQAFHMQVGPSELHFIGAIPIYLSFGFLPTLFGFALGLLLQGALFEPQDLVHLAVNSLSLAVPLMAMHYSFGRKLQSVNVTTLLKLDAMYYSGVTLMVGFWLAISNPATSLLAWAQFASSYLSLVLLEPVFSLGILWLVRRFSHSKLVALCLSEGTLSAPSIASSSDV</sequence>
<feature type="transmembrane region" description="Helical" evidence="7">
    <location>
        <begin position="7"/>
        <end position="25"/>
    </location>
</feature>
<evidence type="ECO:0000313" key="9">
    <source>
        <dbReference type="Proteomes" id="UP000634011"/>
    </source>
</evidence>
<feature type="transmembrane region" description="Helical" evidence="7">
    <location>
        <begin position="172"/>
        <end position="190"/>
    </location>
</feature>
<dbReference type="GO" id="GO:0005886">
    <property type="term" value="C:plasma membrane"/>
    <property type="evidence" value="ECO:0007669"/>
    <property type="project" value="UniProtKB-SubCell"/>
</dbReference>
<evidence type="ECO:0000256" key="7">
    <source>
        <dbReference type="SAM" id="Phobius"/>
    </source>
</evidence>
<dbReference type="InterPro" id="IPR002751">
    <property type="entry name" value="CbiM/NikMN"/>
</dbReference>
<keyword evidence="5 7" id="KW-1133">Transmembrane helix</keyword>
<organism evidence="8 9">
    <name type="scientific">Undibacterium jejuense</name>
    <dbReference type="NCBI Taxonomy" id="1344949"/>
    <lineage>
        <taxon>Bacteria</taxon>
        <taxon>Pseudomonadati</taxon>
        <taxon>Pseudomonadota</taxon>
        <taxon>Betaproteobacteria</taxon>
        <taxon>Burkholderiales</taxon>
        <taxon>Oxalobacteraceae</taxon>
        <taxon>Undibacterium</taxon>
    </lineage>
</organism>
<dbReference type="Pfam" id="PF01891">
    <property type="entry name" value="CbiM"/>
    <property type="match status" value="1"/>
</dbReference>
<feature type="transmembrane region" description="Helical" evidence="7">
    <location>
        <begin position="37"/>
        <end position="55"/>
    </location>
</feature>